<dbReference type="PANTHER" id="PTHR19278">
    <property type="entry name" value="OROTATE PHOSPHORIBOSYLTRANSFERASE"/>
    <property type="match status" value="1"/>
</dbReference>
<comment type="caution">
    <text evidence="6">Lacks conserved residue(s) required for the propagation of feature annotation.</text>
</comment>
<feature type="binding site" evidence="6">
    <location>
        <position position="140"/>
    </location>
    <ligand>
        <name>orotate</name>
        <dbReference type="ChEBI" id="CHEBI:30839"/>
    </ligand>
</feature>
<comment type="cofactor">
    <cofactor evidence="6">
        <name>Mg(2+)</name>
        <dbReference type="ChEBI" id="CHEBI:18420"/>
    </cofactor>
</comment>
<feature type="binding site" evidence="6">
    <location>
        <position position="168"/>
    </location>
    <ligand>
        <name>orotate</name>
        <dbReference type="ChEBI" id="CHEBI:30839"/>
    </ligand>
</feature>
<evidence type="ECO:0000256" key="5">
    <source>
        <dbReference type="ARBA" id="ARBA00022975"/>
    </source>
</evidence>
<evidence type="ECO:0000256" key="3">
    <source>
        <dbReference type="ARBA" id="ARBA00022676"/>
    </source>
</evidence>
<feature type="binding site" description="in other chain" evidence="6">
    <location>
        <begin position="136"/>
        <end position="144"/>
    </location>
    <ligand>
        <name>5-phospho-alpha-D-ribose 1-diphosphate</name>
        <dbReference type="ChEBI" id="CHEBI:58017"/>
        <note>ligand shared between dimeric partners</note>
    </ligand>
</feature>
<dbReference type="Pfam" id="PF00156">
    <property type="entry name" value="Pribosyltran"/>
    <property type="match status" value="1"/>
</dbReference>
<gene>
    <name evidence="6" type="primary">pyrE</name>
    <name evidence="8" type="ORF">COU11_00025</name>
</gene>
<dbReference type="InterPro" id="IPR023031">
    <property type="entry name" value="OPRT"/>
</dbReference>
<dbReference type="CDD" id="cd06223">
    <property type="entry name" value="PRTases_typeI"/>
    <property type="match status" value="1"/>
</dbReference>
<keyword evidence="5 6" id="KW-0665">Pyrimidine biosynthesis</keyword>
<proteinExistence type="inferred from homology"/>
<dbReference type="AlphaFoldDB" id="A0A2H0UM70"/>
<evidence type="ECO:0000259" key="7">
    <source>
        <dbReference type="Pfam" id="PF00156"/>
    </source>
</evidence>
<feature type="domain" description="Phosphoribosyltransferase" evidence="7">
    <location>
        <begin position="60"/>
        <end position="169"/>
    </location>
</feature>
<comment type="similarity">
    <text evidence="6">Belongs to the purine/pyrimidine phosphoribosyltransferase family. PyrE subfamily.</text>
</comment>
<evidence type="ECO:0000313" key="8">
    <source>
        <dbReference type="EMBL" id="PIR87490.1"/>
    </source>
</evidence>
<evidence type="ECO:0000256" key="1">
    <source>
        <dbReference type="ARBA" id="ARBA00004889"/>
    </source>
</evidence>
<comment type="subunit">
    <text evidence="6">Homodimer.</text>
</comment>
<dbReference type="InterPro" id="IPR000836">
    <property type="entry name" value="PRTase_dom"/>
</dbReference>
<keyword evidence="3 6" id="KW-0328">Glycosyltransferase</keyword>
<dbReference type="InterPro" id="IPR029057">
    <property type="entry name" value="PRTase-like"/>
</dbReference>
<evidence type="ECO:0000256" key="6">
    <source>
        <dbReference type="HAMAP-Rule" id="MF_01208"/>
    </source>
</evidence>
<organism evidence="8 9">
    <name type="scientific">Candidatus Harrisonbacteria bacterium CG10_big_fil_rev_8_21_14_0_10_49_15</name>
    <dbReference type="NCBI Taxonomy" id="1974587"/>
    <lineage>
        <taxon>Bacteria</taxon>
        <taxon>Candidatus Harrisoniibacteriota</taxon>
    </lineage>
</organism>
<comment type="pathway">
    <text evidence="1 6">Pyrimidine metabolism; UMP biosynthesis via de novo pathway; UMP from orotate: step 1/2.</text>
</comment>
<evidence type="ECO:0000256" key="4">
    <source>
        <dbReference type="ARBA" id="ARBA00022679"/>
    </source>
</evidence>
<feature type="binding site" description="in other chain" evidence="6">
    <location>
        <position position="23"/>
    </location>
    <ligand>
        <name>5-phospho-alpha-D-ribose 1-diphosphate</name>
        <dbReference type="ChEBI" id="CHEBI:58017"/>
        <note>ligand shared between dimeric partners</note>
    </ligand>
</feature>
<dbReference type="EMBL" id="PFBD01000001">
    <property type="protein sequence ID" value="PIR87490.1"/>
    <property type="molecule type" value="Genomic_DNA"/>
</dbReference>
<dbReference type="HAMAP" id="MF_01208">
    <property type="entry name" value="PyrE"/>
    <property type="match status" value="1"/>
</dbReference>
<comment type="catalytic activity">
    <reaction evidence="6">
        <text>orotidine 5'-phosphate + diphosphate = orotate + 5-phospho-alpha-D-ribose 1-diphosphate</text>
        <dbReference type="Rhea" id="RHEA:10380"/>
        <dbReference type="ChEBI" id="CHEBI:30839"/>
        <dbReference type="ChEBI" id="CHEBI:33019"/>
        <dbReference type="ChEBI" id="CHEBI:57538"/>
        <dbReference type="ChEBI" id="CHEBI:58017"/>
        <dbReference type="EC" id="2.4.2.10"/>
    </reaction>
</comment>
<reference evidence="9" key="1">
    <citation type="submission" date="2017-09" db="EMBL/GenBank/DDBJ databases">
        <title>Depth-based differentiation of microbial function through sediment-hosted aquifers and enrichment of novel symbionts in the deep terrestrial subsurface.</title>
        <authorList>
            <person name="Probst A.J."/>
            <person name="Ladd B."/>
            <person name="Jarett J.K."/>
            <person name="Geller-Mcgrath D.E."/>
            <person name="Sieber C.M.K."/>
            <person name="Emerson J.B."/>
            <person name="Anantharaman K."/>
            <person name="Thomas B.C."/>
            <person name="Malmstrom R."/>
            <person name="Stieglmeier M."/>
            <person name="Klingl A."/>
            <person name="Woyke T."/>
            <person name="Ryan C.M."/>
            <person name="Banfield J.F."/>
        </authorList>
    </citation>
    <scope>NUCLEOTIDE SEQUENCE [LARGE SCALE GENOMIC DNA]</scope>
</reference>
<feature type="binding site" description="in other chain" evidence="6">
    <location>
        <position position="95"/>
    </location>
    <ligand>
        <name>5-phospho-alpha-D-ribose 1-diphosphate</name>
        <dbReference type="ChEBI" id="CHEBI:58017"/>
        <note>ligand shared between dimeric partners</note>
    </ligand>
</feature>
<protein>
    <recommendedName>
        <fullName evidence="2 6">Orotate phosphoribosyltransferase</fullName>
        <shortName evidence="6">OPRT</shortName>
        <shortName evidence="6">OPRTase</shortName>
        <ecNumber evidence="2 6">2.4.2.10</ecNumber>
    </recommendedName>
</protein>
<comment type="function">
    <text evidence="6">Catalyzes the transfer of a ribosyl phosphate group from 5-phosphoribose 1-diphosphate to orotate, leading to the formation of orotidine monophosphate (OMP).</text>
</comment>
<dbReference type="EC" id="2.4.2.10" evidence="2 6"/>
<dbReference type="PANTHER" id="PTHR19278:SF9">
    <property type="entry name" value="URIDINE 5'-MONOPHOSPHATE SYNTHASE"/>
    <property type="match status" value="1"/>
</dbReference>
<comment type="caution">
    <text evidence="8">The sequence shown here is derived from an EMBL/GenBank/DDBJ whole genome shotgun (WGS) entry which is preliminary data.</text>
</comment>
<accession>A0A2H0UM70</accession>
<keyword evidence="4 6" id="KW-0808">Transferase</keyword>
<dbReference type="GO" id="GO:0019856">
    <property type="term" value="P:pyrimidine nucleobase biosynthetic process"/>
    <property type="evidence" value="ECO:0007669"/>
    <property type="project" value="TreeGrafter"/>
</dbReference>
<dbReference type="GO" id="GO:0004588">
    <property type="term" value="F:orotate phosphoribosyltransferase activity"/>
    <property type="evidence" value="ECO:0007669"/>
    <property type="project" value="UniProtKB-UniRule"/>
</dbReference>
<dbReference type="Proteomes" id="UP000229526">
    <property type="component" value="Unassembled WGS sequence"/>
</dbReference>
<keyword evidence="6" id="KW-0460">Magnesium</keyword>
<dbReference type="SUPFAM" id="SSF53271">
    <property type="entry name" value="PRTase-like"/>
    <property type="match status" value="1"/>
</dbReference>
<name>A0A2H0UM70_9BACT</name>
<dbReference type="Gene3D" id="3.40.50.2020">
    <property type="match status" value="1"/>
</dbReference>
<sequence length="226" mass="23539">MNPAGEILAGIGAVLSDQHFVYKAGGHGPGYVAKDVAYTWPGSYALLADDMAALAAESGIEVVCGIEAGAIALGQLVAQAMLRNNPAIRAVFAEKERVAIPDPLGQGRKAFVETGKTVLSRGYGDIVRGRRVLVVEDITTTGSTAKEVVDAIRDAGGIVVCVALICNRGNVSAEAVGVPSLLSLIEVNMANYSADDCPLCLRGVPINTQFGHGRAYVEQYGQPKQA</sequence>
<dbReference type="UniPathway" id="UPA00070">
    <property type="reaction ID" value="UER00119"/>
</dbReference>
<dbReference type="GO" id="GO:0044205">
    <property type="term" value="P:'de novo' UMP biosynthetic process"/>
    <property type="evidence" value="ECO:0007669"/>
    <property type="project" value="UniProtKB-UniRule"/>
</dbReference>
<evidence type="ECO:0000256" key="2">
    <source>
        <dbReference type="ARBA" id="ARBA00011971"/>
    </source>
</evidence>
<dbReference type="GO" id="GO:0000287">
    <property type="term" value="F:magnesium ion binding"/>
    <property type="evidence" value="ECO:0007669"/>
    <property type="project" value="UniProtKB-UniRule"/>
</dbReference>
<evidence type="ECO:0000313" key="9">
    <source>
        <dbReference type="Proteomes" id="UP000229526"/>
    </source>
</evidence>